<organism evidence="1 2">
    <name type="scientific">Neurospora tetraspora</name>
    <dbReference type="NCBI Taxonomy" id="94610"/>
    <lineage>
        <taxon>Eukaryota</taxon>
        <taxon>Fungi</taxon>
        <taxon>Dikarya</taxon>
        <taxon>Ascomycota</taxon>
        <taxon>Pezizomycotina</taxon>
        <taxon>Sordariomycetes</taxon>
        <taxon>Sordariomycetidae</taxon>
        <taxon>Sordariales</taxon>
        <taxon>Sordariaceae</taxon>
        <taxon>Neurospora</taxon>
    </lineage>
</organism>
<protein>
    <submittedName>
        <fullName evidence="1">Uncharacterized protein</fullName>
    </submittedName>
</protein>
<reference evidence="1" key="1">
    <citation type="journal article" date="2023" name="Mol. Phylogenet. Evol.">
        <title>Genome-scale phylogeny and comparative genomics of the fungal order Sordariales.</title>
        <authorList>
            <person name="Hensen N."/>
            <person name="Bonometti L."/>
            <person name="Westerberg I."/>
            <person name="Brannstrom I.O."/>
            <person name="Guillou S."/>
            <person name="Cros-Aarteil S."/>
            <person name="Calhoun S."/>
            <person name="Haridas S."/>
            <person name="Kuo A."/>
            <person name="Mondo S."/>
            <person name="Pangilinan J."/>
            <person name="Riley R."/>
            <person name="LaButti K."/>
            <person name="Andreopoulos B."/>
            <person name="Lipzen A."/>
            <person name="Chen C."/>
            <person name="Yan M."/>
            <person name="Daum C."/>
            <person name="Ng V."/>
            <person name="Clum A."/>
            <person name="Steindorff A."/>
            <person name="Ohm R.A."/>
            <person name="Martin F."/>
            <person name="Silar P."/>
            <person name="Natvig D.O."/>
            <person name="Lalanne C."/>
            <person name="Gautier V."/>
            <person name="Ament-Velasquez S.L."/>
            <person name="Kruys A."/>
            <person name="Hutchinson M.I."/>
            <person name="Powell A.J."/>
            <person name="Barry K."/>
            <person name="Miller A.N."/>
            <person name="Grigoriev I.V."/>
            <person name="Debuchy R."/>
            <person name="Gladieux P."/>
            <person name="Hiltunen Thoren M."/>
            <person name="Johannesson H."/>
        </authorList>
    </citation>
    <scope>NUCLEOTIDE SEQUENCE</scope>
    <source>
        <strain evidence="1">CBS 560.94</strain>
    </source>
</reference>
<reference evidence="1" key="2">
    <citation type="submission" date="2023-06" db="EMBL/GenBank/DDBJ databases">
        <authorList>
            <consortium name="Lawrence Berkeley National Laboratory"/>
            <person name="Haridas S."/>
            <person name="Hensen N."/>
            <person name="Bonometti L."/>
            <person name="Westerberg I."/>
            <person name="Brannstrom I.O."/>
            <person name="Guillou S."/>
            <person name="Cros-Aarteil S."/>
            <person name="Calhoun S."/>
            <person name="Kuo A."/>
            <person name="Mondo S."/>
            <person name="Pangilinan J."/>
            <person name="Riley R."/>
            <person name="Labutti K."/>
            <person name="Andreopoulos B."/>
            <person name="Lipzen A."/>
            <person name="Chen C."/>
            <person name="Yanf M."/>
            <person name="Daum C."/>
            <person name="Ng V."/>
            <person name="Clum A."/>
            <person name="Steindorff A."/>
            <person name="Ohm R."/>
            <person name="Martin F."/>
            <person name="Silar P."/>
            <person name="Natvig D."/>
            <person name="Lalanne C."/>
            <person name="Gautier V."/>
            <person name="Ament-Velasquez S.L."/>
            <person name="Kruys A."/>
            <person name="Hutchinson M.I."/>
            <person name="Powell A.J."/>
            <person name="Barry K."/>
            <person name="Miller A.N."/>
            <person name="Grigoriev I.V."/>
            <person name="Debuchy R."/>
            <person name="Gladieux P."/>
            <person name="Thoren M.H."/>
            <person name="Johannesson H."/>
        </authorList>
    </citation>
    <scope>NUCLEOTIDE SEQUENCE</scope>
    <source>
        <strain evidence="1">CBS 560.94</strain>
    </source>
</reference>
<dbReference type="GeneID" id="87858699"/>
<sequence length="168" mass="18543">MILVIDSEDCLSFPLSANLSPFGLHLSLTAICHPPKPALSRPSFFDVFCFMHGEILQKTNCITRFTYSRINSYTSSSISRHPSYRITRGIDINHATTTKLPFSSTNMPPFTPALLPPDLASLTSIPKSLLTSGYRHLLDDDLALRPPPYLDTLISPSCHQGLACILPL</sequence>
<evidence type="ECO:0000313" key="2">
    <source>
        <dbReference type="Proteomes" id="UP001278500"/>
    </source>
</evidence>
<proteinExistence type="predicted"/>
<keyword evidence="2" id="KW-1185">Reference proteome</keyword>
<evidence type="ECO:0000313" key="1">
    <source>
        <dbReference type="EMBL" id="KAK3344738.1"/>
    </source>
</evidence>
<gene>
    <name evidence="1" type="ORF">B0H65DRAFT_184061</name>
</gene>
<dbReference type="Proteomes" id="UP001278500">
    <property type="component" value="Unassembled WGS sequence"/>
</dbReference>
<dbReference type="AlphaFoldDB" id="A0AAE0MRL3"/>
<dbReference type="RefSeq" id="XP_062681351.1">
    <property type="nucleotide sequence ID" value="XM_062821545.1"/>
</dbReference>
<accession>A0AAE0MRL3</accession>
<name>A0AAE0MRL3_9PEZI</name>
<comment type="caution">
    <text evidence="1">The sequence shown here is derived from an EMBL/GenBank/DDBJ whole genome shotgun (WGS) entry which is preliminary data.</text>
</comment>
<dbReference type="EMBL" id="JAUEPP010000004">
    <property type="protein sequence ID" value="KAK3344738.1"/>
    <property type="molecule type" value="Genomic_DNA"/>
</dbReference>